<comment type="caution">
    <text evidence="2">The sequence shown here is derived from an EMBL/GenBank/DDBJ whole genome shotgun (WGS) entry which is preliminary data.</text>
</comment>
<dbReference type="Gene3D" id="1.25.40.10">
    <property type="entry name" value="Tetratricopeptide repeat domain"/>
    <property type="match status" value="1"/>
</dbReference>
<dbReference type="Pfam" id="PF08238">
    <property type="entry name" value="Sel1"/>
    <property type="match status" value="3"/>
</dbReference>
<organism evidence="2 3">
    <name type="scientific">Alkanindiges hydrocarboniclasticus</name>
    <dbReference type="NCBI Taxonomy" id="1907941"/>
    <lineage>
        <taxon>Bacteria</taxon>
        <taxon>Pseudomonadati</taxon>
        <taxon>Pseudomonadota</taxon>
        <taxon>Gammaproteobacteria</taxon>
        <taxon>Moraxellales</taxon>
        <taxon>Moraxellaceae</taxon>
        <taxon>Alkanindiges</taxon>
    </lineage>
</organism>
<dbReference type="PANTHER" id="PTHR11102:SF160">
    <property type="entry name" value="ERAD-ASSOCIATED E3 UBIQUITIN-PROTEIN LIGASE COMPONENT HRD3"/>
    <property type="match status" value="1"/>
</dbReference>
<evidence type="ECO:0000313" key="2">
    <source>
        <dbReference type="EMBL" id="ONG41534.1"/>
    </source>
</evidence>
<dbReference type="SUPFAM" id="SSF81901">
    <property type="entry name" value="HCP-like"/>
    <property type="match status" value="1"/>
</dbReference>
<dbReference type="AlphaFoldDB" id="A0A1S8CWY4"/>
<evidence type="ECO:0008006" key="4">
    <source>
        <dbReference type="Google" id="ProtNLM"/>
    </source>
</evidence>
<evidence type="ECO:0000313" key="3">
    <source>
        <dbReference type="Proteomes" id="UP000192132"/>
    </source>
</evidence>
<sequence length="196" mass="21270">MKKQIAILMLSLGITAGAAHAELIMNPASVNASTNYATMAVPSLQAAAKAGSAPAQFYLATRYKLGQGVNADLAQAFSWYKKAADQGVSAAQLNVGQMYAEGRGVKQDINNAKVWLQKAAKQGDNRASYNLALIEERNQNLSSAYQWYELASRDGMLDKNVSKQAQGKILKLAANLTQQDIQAARDRADRWFQTAE</sequence>
<evidence type="ECO:0000256" key="1">
    <source>
        <dbReference type="SAM" id="SignalP"/>
    </source>
</evidence>
<gene>
    <name evidence="2" type="ORF">BKE30_03595</name>
</gene>
<dbReference type="OrthoDB" id="8561742at2"/>
<feature type="signal peptide" evidence="1">
    <location>
        <begin position="1"/>
        <end position="21"/>
    </location>
</feature>
<dbReference type="InterPro" id="IPR050767">
    <property type="entry name" value="Sel1_AlgK"/>
</dbReference>
<dbReference type="STRING" id="1907941.BKE30_03595"/>
<reference evidence="2 3" key="1">
    <citation type="submission" date="2016-10" db="EMBL/GenBank/DDBJ databases">
        <title>Draft Genome sequence of Alkanindiges sp. strain H1.</title>
        <authorList>
            <person name="Subhash Y."/>
            <person name="Lee S."/>
        </authorList>
    </citation>
    <scope>NUCLEOTIDE SEQUENCE [LARGE SCALE GENOMIC DNA]</scope>
    <source>
        <strain evidence="2 3">H1</strain>
    </source>
</reference>
<keyword evidence="3" id="KW-1185">Reference proteome</keyword>
<dbReference type="Proteomes" id="UP000192132">
    <property type="component" value="Unassembled WGS sequence"/>
</dbReference>
<dbReference type="EMBL" id="MLCN01000008">
    <property type="protein sequence ID" value="ONG41534.1"/>
    <property type="molecule type" value="Genomic_DNA"/>
</dbReference>
<keyword evidence="1" id="KW-0732">Signal</keyword>
<dbReference type="SMART" id="SM00671">
    <property type="entry name" value="SEL1"/>
    <property type="match status" value="3"/>
</dbReference>
<dbReference type="RefSeq" id="WP_076877292.1">
    <property type="nucleotide sequence ID" value="NZ_MLCN01000008.1"/>
</dbReference>
<accession>A0A1S8CWY4</accession>
<dbReference type="PANTHER" id="PTHR11102">
    <property type="entry name" value="SEL-1-LIKE PROTEIN"/>
    <property type="match status" value="1"/>
</dbReference>
<name>A0A1S8CWY4_9GAMM</name>
<dbReference type="InterPro" id="IPR006597">
    <property type="entry name" value="Sel1-like"/>
</dbReference>
<protein>
    <recommendedName>
        <fullName evidence="4">Sel1 repeat family protein</fullName>
    </recommendedName>
</protein>
<proteinExistence type="predicted"/>
<dbReference type="InterPro" id="IPR011990">
    <property type="entry name" value="TPR-like_helical_dom_sf"/>
</dbReference>
<feature type="chain" id="PRO_5013249966" description="Sel1 repeat family protein" evidence="1">
    <location>
        <begin position="22"/>
        <end position="196"/>
    </location>
</feature>